<evidence type="ECO:0000313" key="11">
    <source>
        <dbReference type="Proteomes" id="UP000242180"/>
    </source>
</evidence>
<dbReference type="Pfam" id="PF00069">
    <property type="entry name" value="Pkinase"/>
    <property type="match status" value="1"/>
</dbReference>
<feature type="region of interest" description="Disordered" evidence="7">
    <location>
        <begin position="426"/>
        <end position="523"/>
    </location>
</feature>
<evidence type="ECO:0000259" key="9">
    <source>
        <dbReference type="PROSITE" id="PS51285"/>
    </source>
</evidence>
<dbReference type="InterPro" id="IPR011009">
    <property type="entry name" value="Kinase-like_dom_sf"/>
</dbReference>
<dbReference type="OrthoDB" id="354826at2759"/>
<dbReference type="GO" id="GO:0007186">
    <property type="term" value="P:G protein-coupled receptor signaling pathway"/>
    <property type="evidence" value="ECO:0007669"/>
    <property type="project" value="TreeGrafter"/>
</dbReference>
<dbReference type="InterPro" id="IPR000719">
    <property type="entry name" value="Prot_kinase_dom"/>
</dbReference>
<evidence type="ECO:0000313" key="10">
    <source>
        <dbReference type="EMBL" id="ORZ00642.1"/>
    </source>
</evidence>
<feature type="compositionally biased region" description="Polar residues" evidence="7">
    <location>
        <begin position="460"/>
        <end position="473"/>
    </location>
</feature>
<evidence type="ECO:0000256" key="3">
    <source>
        <dbReference type="ARBA" id="ARBA00022741"/>
    </source>
</evidence>
<dbReference type="PROSITE" id="PS00108">
    <property type="entry name" value="PROTEIN_KINASE_ST"/>
    <property type="match status" value="1"/>
</dbReference>
<evidence type="ECO:0000259" key="8">
    <source>
        <dbReference type="PROSITE" id="PS50011"/>
    </source>
</evidence>
<sequence length="523" mass="59527">MGGTHSTYFDGTQQAVDYSHFANVRVVGKGSFGKVRMVEHRKTHVLYAMKCISKRRCVRLQAVHNILREREILEQIDHPLICNMRYAFQDRAYVYMAMDLMMGGDLRFHLSRARIPEHVARFWMAELACAVRYLHTQGFVHRDIKPDNVLLDQDGHVHLSDFNIACALPRKRVLTSQSGSAAYFAPEVFKGTGYTEDVDWWGLGMVFYECVYGKRPWGPCASQAELQKLVCRRNTITYPQPDDGGEPISSTCISAIRGFLDHEPKKRLGHGSSGWQALLNHPFFHGIDWVALDSKEVEPPFRPATDQQNFEAIHDLEENILGPQDVFNDSSSYGQNDHAQQQGMIDWLLPKTSETPLVEGMAPDRYERLLRQLEERFRPFDYMVYETYQGFDDPQRLTVGPPPDWVKPAFQGADQDLLPIKHVSLQHEAQDSSHHDASEAQLSPPSPLRMSWHTADSHATHTTNSSKRGSNASELMAKLDSPTVADDNRASRRSSAQSFLERRERDRRRSSARLTGDVIATTE</sequence>
<dbReference type="GO" id="GO:0001664">
    <property type="term" value="F:G protein-coupled receptor binding"/>
    <property type="evidence" value="ECO:0007669"/>
    <property type="project" value="TreeGrafter"/>
</dbReference>
<feature type="domain" description="Protein kinase" evidence="8">
    <location>
        <begin position="21"/>
        <end position="284"/>
    </location>
</feature>
<dbReference type="PROSITE" id="PS51285">
    <property type="entry name" value="AGC_KINASE_CTER"/>
    <property type="match status" value="1"/>
</dbReference>
<dbReference type="InterPro" id="IPR008271">
    <property type="entry name" value="Ser/Thr_kinase_AS"/>
</dbReference>
<organism evidence="10 11">
    <name type="scientific">Syncephalastrum racemosum</name>
    <name type="common">Filamentous fungus</name>
    <dbReference type="NCBI Taxonomy" id="13706"/>
    <lineage>
        <taxon>Eukaryota</taxon>
        <taxon>Fungi</taxon>
        <taxon>Fungi incertae sedis</taxon>
        <taxon>Mucoromycota</taxon>
        <taxon>Mucoromycotina</taxon>
        <taxon>Mucoromycetes</taxon>
        <taxon>Mucorales</taxon>
        <taxon>Syncephalastraceae</taxon>
        <taxon>Syncephalastrum</taxon>
    </lineage>
</organism>
<dbReference type="OMA" id="WSVGITF"/>
<evidence type="ECO:0000256" key="2">
    <source>
        <dbReference type="ARBA" id="ARBA00022679"/>
    </source>
</evidence>
<dbReference type="InterPro" id="IPR017441">
    <property type="entry name" value="Protein_kinase_ATP_BS"/>
</dbReference>
<dbReference type="Proteomes" id="UP000242180">
    <property type="component" value="Unassembled WGS sequence"/>
</dbReference>
<evidence type="ECO:0000256" key="1">
    <source>
        <dbReference type="ARBA" id="ARBA00022527"/>
    </source>
</evidence>
<keyword evidence="5 6" id="KW-0067">ATP-binding</keyword>
<dbReference type="STRING" id="13706.A0A1X2HMX2"/>
<accession>A0A1X2HMX2</accession>
<dbReference type="Gene3D" id="3.30.200.20">
    <property type="entry name" value="Phosphorylase Kinase, domain 1"/>
    <property type="match status" value="1"/>
</dbReference>
<dbReference type="GO" id="GO:0005524">
    <property type="term" value="F:ATP binding"/>
    <property type="evidence" value="ECO:0007669"/>
    <property type="project" value="UniProtKB-UniRule"/>
</dbReference>
<dbReference type="PROSITE" id="PS00107">
    <property type="entry name" value="PROTEIN_KINASE_ATP"/>
    <property type="match status" value="1"/>
</dbReference>
<dbReference type="PROSITE" id="PS50011">
    <property type="entry name" value="PROTEIN_KINASE_DOM"/>
    <property type="match status" value="1"/>
</dbReference>
<evidence type="ECO:0000256" key="4">
    <source>
        <dbReference type="ARBA" id="ARBA00022777"/>
    </source>
</evidence>
<dbReference type="SMART" id="SM00220">
    <property type="entry name" value="S_TKc"/>
    <property type="match status" value="1"/>
</dbReference>
<dbReference type="GO" id="GO:0009966">
    <property type="term" value="P:regulation of signal transduction"/>
    <property type="evidence" value="ECO:0007669"/>
    <property type="project" value="TreeGrafter"/>
</dbReference>
<keyword evidence="11" id="KW-1185">Reference proteome</keyword>
<keyword evidence="4 10" id="KW-0418">Kinase</keyword>
<dbReference type="InParanoid" id="A0A1X2HMX2"/>
<evidence type="ECO:0000256" key="7">
    <source>
        <dbReference type="SAM" id="MobiDB-lite"/>
    </source>
</evidence>
<feature type="compositionally biased region" description="Basic and acidic residues" evidence="7">
    <location>
        <begin position="428"/>
        <end position="438"/>
    </location>
</feature>
<dbReference type="PANTHER" id="PTHR24355:SF30">
    <property type="entry name" value="SERINE_THREONINE-PROTEIN KINASE 32B ISOFORM X1"/>
    <property type="match status" value="1"/>
</dbReference>
<dbReference type="FunFam" id="3.30.200.20:FF:000042">
    <property type="entry name" value="Aurora kinase A"/>
    <property type="match status" value="1"/>
</dbReference>
<dbReference type="EMBL" id="MCGN01000002">
    <property type="protein sequence ID" value="ORZ00642.1"/>
    <property type="molecule type" value="Genomic_DNA"/>
</dbReference>
<dbReference type="AlphaFoldDB" id="A0A1X2HMX2"/>
<gene>
    <name evidence="10" type="ORF">BCR43DRAFT_485571</name>
</gene>
<keyword evidence="1" id="KW-0723">Serine/threonine-protein kinase</keyword>
<feature type="compositionally biased region" description="Basic and acidic residues" evidence="7">
    <location>
        <begin position="500"/>
        <end position="509"/>
    </location>
</feature>
<evidence type="ECO:0000256" key="5">
    <source>
        <dbReference type="ARBA" id="ARBA00022840"/>
    </source>
</evidence>
<dbReference type="SUPFAM" id="SSF56112">
    <property type="entry name" value="Protein kinase-like (PK-like)"/>
    <property type="match status" value="1"/>
</dbReference>
<feature type="binding site" evidence="6">
    <location>
        <position position="50"/>
    </location>
    <ligand>
        <name>ATP</name>
        <dbReference type="ChEBI" id="CHEBI:30616"/>
    </ligand>
</feature>
<feature type="domain" description="AGC-kinase C-terminal" evidence="9">
    <location>
        <begin position="285"/>
        <end position="392"/>
    </location>
</feature>
<protein>
    <submittedName>
        <fullName evidence="10">Kinase-like domain-containing protein</fullName>
    </submittedName>
</protein>
<name>A0A1X2HMX2_SYNRA</name>
<keyword evidence="2" id="KW-0808">Transferase</keyword>
<dbReference type="PANTHER" id="PTHR24355">
    <property type="entry name" value="G PROTEIN-COUPLED RECEPTOR KINASE/RIBOSOMAL PROTEIN S6 KINASE"/>
    <property type="match status" value="1"/>
</dbReference>
<reference evidence="10 11" key="1">
    <citation type="submission" date="2016-07" db="EMBL/GenBank/DDBJ databases">
        <title>Pervasive Adenine N6-methylation of Active Genes in Fungi.</title>
        <authorList>
            <consortium name="DOE Joint Genome Institute"/>
            <person name="Mondo S.J."/>
            <person name="Dannebaum R.O."/>
            <person name="Kuo R.C."/>
            <person name="Labutti K."/>
            <person name="Haridas S."/>
            <person name="Kuo A."/>
            <person name="Salamov A."/>
            <person name="Ahrendt S.R."/>
            <person name="Lipzen A."/>
            <person name="Sullivan W."/>
            <person name="Andreopoulos W.B."/>
            <person name="Clum A."/>
            <person name="Lindquist E."/>
            <person name="Daum C."/>
            <person name="Ramamoorthy G.K."/>
            <person name="Gryganskyi A."/>
            <person name="Culley D."/>
            <person name="Magnuson J.K."/>
            <person name="James T.Y."/>
            <person name="O'Malley M.A."/>
            <person name="Stajich J.E."/>
            <person name="Spatafora J.W."/>
            <person name="Visel A."/>
            <person name="Grigoriev I.V."/>
        </authorList>
    </citation>
    <scope>NUCLEOTIDE SEQUENCE [LARGE SCALE GENOMIC DNA]</scope>
    <source>
        <strain evidence="10 11">NRRL 2496</strain>
    </source>
</reference>
<evidence type="ECO:0000256" key="6">
    <source>
        <dbReference type="PROSITE-ProRule" id="PRU10141"/>
    </source>
</evidence>
<dbReference type="GO" id="GO:0004703">
    <property type="term" value="F:G protein-coupled receptor kinase activity"/>
    <property type="evidence" value="ECO:0007669"/>
    <property type="project" value="TreeGrafter"/>
</dbReference>
<dbReference type="Gene3D" id="1.10.510.10">
    <property type="entry name" value="Transferase(Phosphotransferase) domain 1"/>
    <property type="match status" value="1"/>
</dbReference>
<dbReference type="FunCoup" id="A0A1X2HMX2">
    <property type="interactions" value="131"/>
</dbReference>
<dbReference type="FunFam" id="1.10.510.10:FF:000469">
    <property type="entry name" value="Serine/threonine-protein kinase 32B"/>
    <property type="match status" value="1"/>
</dbReference>
<proteinExistence type="predicted"/>
<dbReference type="InterPro" id="IPR000961">
    <property type="entry name" value="AGC-kinase_C"/>
</dbReference>
<comment type="caution">
    <text evidence="10">The sequence shown here is derived from an EMBL/GenBank/DDBJ whole genome shotgun (WGS) entry which is preliminary data.</text>
</comment>
<keyword evidence="3 6" id="KW-0547">Nucleotide-binding</keyword>